<reference evidence="1 2" key="1">
    <citation type="submission" date="2023-11" db="EMBL/GenBank/DDBJ databases">
        <title>Genome sequence of Microbacterium rhizosphaerae KACC 19337.</title>
        <authorList>
            <person name="Choi H."/>
            <person name="Kim S."/>
            <person name="Kim Y."/>
            <person name="Kwon S.-W."/>
            <person name="Heo J."/>
        </authorList>
    </citation>
    <scope>NUCLEOTIDE SEQUENCE [LARGE SCALE GENOMIC DNA]</scope>
    <source>
        <strain evidence="1 2">KACC 19337</strain>
    </source>
</reference>
<dbReference type="RefSeq" id="WP_320941106.1">
    <property type="nucleotide sequence ID" value="NZ_BAABEU010000006.1"/>
</dbReference>
<keyword evidence="2" id="KW-1185">Reference proteome</keyword>
<evidence type="ECO:0000313" key="1">
    <source>
        <dbReference type="EMBL" id="WPR88386.1"/>
    </source>
</evidence>
<dbReference type="EMBL" id="CP139368">
    <property type="protein sequence ID" value="WPR88386.1"/>
    <property type="molecule type" value="Genomic_DNA"/>
</dbReference>
<gene>
    <name evidence="1" type="ORF">SM116_11415</name>
</gene>
<accession>A0ABZ0SJK4</accession>
<evidence type="ECO:0000313" key="2">
    <source>
        <dbReference type="Proteomes" id="UP001323798"/>
    </source>
</evidence>
<protein>
    <submittedName>
        <fullName evidence="1">Uncharacterized protein</fullName>
    </submittedName>
</protein>
<proteinExistence type="predicted"/>
<organism evidence="1 2">
    <name type="scientific">Microbacterium rhizosphaerae</name>
    <dbReference type="NCBI Taxonomy" id="1678237"/>
    <lineage>
        <taxon>Bacteria</taxon>
        <taxon>Bacillati</taxon>
        <taxon>Actinomycetota</taxon>
        <taxon>Actinomycetes</taxon>
        <taxon>Micrococcales</taxon>
        <taxon>Microbacteriaceae</taxon>
        <taxon>Microbacterium</taxon>
    </lineage>
</organism>
<name>A0ABZ0SJK4_9MICO</name>
<dbReference type="Proteomes" id="UP001323798">
    <property type="component" value="Chromosome"/>
</dbReference>
<sequence length="73" mass="7785">MASQFLLVARSRAGNAARYGTPAEQERARADLAEARIADAIEKVVNSAPPLRPEQRERLASLLRTAAPNASAA</sequence>